<evidence type="ECO:0000256" key="2">
    <source>
        <dbReference type="ARBA" id="ARBA00022723"/>
    </source>
</evidence>
<keyword evidence="2" id="KW-0479">Metal-binding</keyword>
<feature type="region of interest" description="Disordered" evidence="6">
    <location>
        <begin position="82"/>
        <end position="132"/>
    </location>
</feature>
<dbReference type="InterPro" id="IPR001584">
    <property type="entry name" value="Integrase_cat-core"/>
</dbReference>
<name>A0ABQ4X745_9ASTR</name>
<dbReference type="CDD" id="cd09272">
    <property type="entry name" value="RNase_HI_RT_Ty1"/>
    <property type="match status" value="1"/>
</dbReference>
<keyword evidence="9" id="KW-0548">Nucleotidyltransferase</keyword>
<dbReference type="InterPro" id="IPR057670">
    <property type="entry name" value="SH3_retrovirus"/>
</dbReference>
<evidence type="ECO:0000256" key="6">
    <source>
        <dbReference type="SAM" id="MobiDB-lite"/>
    </source>
</evidence>
<dbReference type="InterPro" id="IPR036397">
    <property type="entry name" value="RNaseH_sf"/>
</dbReference>
<dbReference type="InterPro" id="IPR043502">
    <property type="entry name" value="DNA/RNA_pol_sf"/>
</dbReference>
<dbReference type="Pfam" id="PF00665">
    <property type="entry name" value="rve"/>
    <property type="match status" value="1"/>
</dbReference>
<evidence type="ECO:0000259" key="8">
    <source>
        <dbReference type="PROSITE" id="PS50994"/>
    </source>
</evidence>
<dbReference type="Proteomes" id="UP001151760">
    <property type="component" value="Unassembled WGS sequence"/>
</dbReference>
<feature type="domain" description="CCHC-type" evidence="7">
    <location>
        <begin position="593"/>
        <end position="607"/>
    </location>
</feature>
<sequence length="1638" mass="185685">MLNVLRKIFEKPPAIEIYDLVDILHSCKQTPGKSVPLNKDFGDFVRNFNMHCVGKTVSDLHALLIDFEKGLKDKAPTPQVLAIQKGRVNKPKPQANKKGKGKGKADKNKQVVAYQPKPKQNPPQKKENPKKDQACHHCNVVGHWKRNCPLYLEELRTNKNKMAEHGAAASESLLVVGLSRVSIIRGVVSFSCLLDLGFVHTVTSNGISVSLNGIFYFSAISVNDLPILARLACKSFQREGLLESINDDSYDKCESCISGKMTKKPFNNNIERATDLLGLIHTDVCGPFRHVSRKGQGTHELSYLNRSWGCEAYVKRDSADKLQQKSKMAHSDNNALSSAFKTFFERETLTGPNFNEWHRSLRIVLRVADTYDYLYKPCPDQPPETATAEEKAAWKAEYKKHSDVACIMLGKMSPALQRQFENYPPQNMLAELRKMFEKPPAVEIYDLVDTLHSCKQAPGKSVSEHVLEMKGLMDQLHTLGKPYDNDMAVNLINRSLNKDFGDFVRNFNMHCVGKTVSDLHALLIDYEKGLKDKVTPTPQVFSIQKGRDNKSKPQGNKQKKGKGKADKNKQVVPSQPKPNPKKRKENPNKDQACHHCHMTGHWKRNCPLYLEELRANKKKSEHSAAGSGNLFAIELFNLTHKLNSWVYDTGCGIHVCNTLQGFNAERKLAYGDQYLHMGNGAQAVVEAIGTFDLVLPSGLVLKLNNCYFAPSIVRGVVSFSCLLDLGFKHTVASNGISVSLNGVFYFSAISVNGVFEIDMNKNVTKNNNSVFSINKKRKLDLDSSYLWHCRLAHIGKTRMQKLQREGLLESINEESFDKCESCISGKMTKKPFNSNIERATDLLGLIHTDVCGPLRHVSRKGASYFLTFTDDFSRYGYVYLLKHKHEVFETFKVFKAEVELQLGKKIKALRSDRGGEYLSQEFKDYLSENGIVQNLTSPYTPQQNGVSERRNRTLLDMVRSMFNLTTLPLSFWDYALESAVRILNMVPTKKVDKTPYEIWHGKVPNMSYLKVWGCEAYVKRDSADKLKQRSVKCIFVGYPKETMGYYFYFPPENKVIVARYGDFLERDLISQEFSGRDCDLEDDHIDTLPSENTSEIPVEPESLGPPPELIPVRRSERPKNAPNRLCLNMEVEDDEVGDLGEPANYRAAMIDPDKVLWQGAMDEEMNSMKVNEVWTEVDPPPNAKIVRSKWIFKKKTDMDGKVHTYKARLVAKGCTQTYGVDYEETFSPVADIRAIRILIAIAAYYDYEIWQMDVKTAFLNGRLDEDIYMEQPEGYVNPKYPNRVCKLQRSIYGLKQASRQWNKRFDEEIKKFGFTQNRDEPCVYRKASGSNVVFLILYVDDILIMGNNIPRLKEVKDYLGKCFSMKDLGEAAYILGIKIYRDRSKRLIGLSQSAYIDKILKKFNMHNSKKCYLPMEVKHELSNEMCASTTEEIAYMKKVPYASTVGSIMYAVRCTRPDVAFAQNLCMEGNQIQNLMFCDASWQCDKDDTKSQTGYVFVVNGGAVDWKSKKQTTIAMSATQAEYMAASEAAMEAVWIRKFVGDLGVMPSIKKPIDMYCDNSAAIIFANDSGVMKGARHFLRRYHYVREQVESGEIKILKVHTDDNLADPFTKALPRGKVTDLANGIGLQLASSFMHTCD</sequence>
<feature type="region of interest" description="Disordered" evidence="6">
    <location>
        <begin position="537"/>
        <end position="594"/>
    </location>
</feature>
<dbReference type="SUPFAM" id="SSF57756">
    <property type="entry name" value="Retrovirus zinc finger-like domains"/>
    <property type="match status" value="2"/>
</dbReference>
<dbReference type="SUPFAM" id="SSF56672">
    <property type="entry name" value="DNA/RNA polymerases"/>
    <property type="match status" value="1"/>
</dbReference>
<dbReference type="Pfam" id="PF00098">
    <property type="entry name" value="zf-CCHC"/>
    <property type="match status" value="1"/>
</dbReference>
<evidence type="ECO:0000313" key="9">
    <source>
        <dbReference type="EMBL" id="GJS60661.1"/>
    </source>
</evidence>
<dbReference type="GO" id="GO:0003964">
    <property type="term" value="F:RNA-directed DNA polymerase activity"/>
    <property type="evidence" value="ECO:0007669"/>
    <property type="project" value="UniProtKB-KW"/>
</dbReference>
<dbReference type="EMBL" id="BQNB010009236">
    <property type="protein sequence ID" value="GJS60661.1"/>
    <property type="molecule type" value="Genomic_DNA"/>
</dbReference>
<dbReference type="Pfam" id="PF22936">
    <property type="entry name" value="Pol_BBD"/>
    <property type="match status" value="1"/>
</dbReference>
<feature type="region of interest" description="Disordered" evidence="6">
    <location>
        <begin position="1080"/>
        <end position="1116"/>
    </location>
</feature>
<dbReference type="Gene3D" id="3.30.420.10">
    <property type="entry name" value="Ribonuclease H-like superfamily/Ribonuclease H"/>
    <property type="match status" value="1"/>
</dbReference>
<dbReference type="InterPro" id="IPR012337">
    <property type="entry name" value="RNaseH-like_sf"/>
</dbReference>
<keyword evidence="10" id="KW-1185">Reference proteome</keyword>
<dbReference type="InterPro" id="IPR013103">
    <property type="entry name" value="RVT_2"/>
</dbReference>
<dbReference type="Pfam" id="PF07727">
    <property type="entry name" value="RVT_2"/>
    <property type="match status" value="1"/>
</dbReference>
<dbReference type="PANTHER" id="PTHR42648">
    <property type="entry name" value="TRANSPOSASE, PUTATIVE-RELATED"/>
    <property type="match status" value="1"/>
</dbReference>
<keyword evidence="4" id="KW-0378">Hydrolase</keyword>
<evidence type="ECO:0000313" key="10">
    <source>
        <dbReference type="Proteomes" id="UP001151760"/>
    </source>
</evidence>
<feature type="compositionally biased region" description="Basic residues" evidence="6">
    <location>
        <begin position="87"/>
        <end position="102"/>
    </location>
</feature>
<keyword evidence="5" id="KW-0862">Zinc</keyword>
<evidence type="ECO:0000256" key="1">
    <source>
        <dbReference type="ARBA" id="ARBA00022670"/>
    </source>
</evidence>
<dbReference type="InterPro" id="IPR036875">
    <property type="entry name" value="Znf_CCHC_sf"/>
</dbReference>
<accession>A0ABQ4X745</accession>
<dbReference type="Pfam" id="PF14223">
    <property type="entry name" value="Retrotran_gag_2"/>
    <property type="match status" value="1"/>
</dbReference>
<dbReference type="PANTHER" id="PTHR42648:SF27">
    <property type="entry name" value="RNA-DIRECTED DNA POLYMERASE"/>
    <property type="match status" value="1"/>
</dbReference>
<organism evidence="9 10">
    <name type="scientific">Tanacetum coccineum</name>
    <dbReference type="NCBI Taxonomy" id="301880"/>
    <lineage>
        <taxon>Eukaryota</taxon>
        <taxon>Viridiplantae</taxon>
        <taxon>Streptophyta</taxon>
        <taxon>Embryophyta</taxon>
        <taxon>Tracheophyta</taxon>
        <taxon>Spermatophyta</taxon>
        <taxon>Magnoliopsida</taxon>
        <taxon>eudicotyledons</taxon>
        <taxon>Gunneridae</taxon>
        <taxon>Pentapetalae</taxon>
        <taxon>asterids</taxon>
        <taxon>campanulids</taxon>
        <taxon>Asterales</taxon>
        <taxon>Asteraceae</taxon>
        <taxon>Asteroideae</taxon>
        <taxon>Anthemideae</taxon>
        <taxon>Anthemidinae</taxon>
        <taxon>Tanacetum</taxon>
    </lineage>
</organism>
<gene>
    <name evidence="9" type="ORF">Tco_0655445</name>
</gene>
<reference evidence="9" key="1">
    <citation type="journal article" date="2022" name="Int. J. Mol. Sci.">
        <title>Draft Genome of Tanacetum Coccineum: Genomic Comparison of Closely Related Tanacetum-Family Plants.</title>
        <authorList>
            <person name="Yamashiro T."/>
            <person name="Shiraishi A."/>
            <person name="Nakayama K."/>
            <person name="Satake H."/>
        </authorList>
    </citation>
    <scope>NUCLEOTIDE SEQUENCE</scope>
</reference>
<dbReference type="SUPFAM" id="SSF53098">
    <property type="entry name" value="Ribonuclease H-like"/>
    <property type="match status" value="1"/>
</dbReference>
<dbReference type="InterPro" id="IPR025724">
    <property type="entry name" value="GAG-pre-integrase_dom"/>
</dbReference>
<dbReference type="InterPro" id="IPR054722">
    <property type="entry name" value="PolX-like_BBD"/>
</dbReference>
<keyword evidence="1" id="KW-0645">Protease</keyword>
<comment type="caution">
    <text evidence="9">The sequence shown here is derived from an EMBL/GenBank/DDBJ whole genome shotgun (WGS) entry which is preliminary data.</text>
</comment>
<feature type="domain" description="Integrase catalytic" evidence="8">
    <location>
        <begin position="827"/>
        <end position="1003"/>
    </location>
</feature>
<dbReference type="PROSITE" id="PS50994">
    <property type="entry name" value="INTEGRASE"/>
    <property type="match status" value="1"/>
</dbReference>
<proteinExistence type="predicted"/>
<evidence type="ECO:0000256" key="4">
    <source>
        <dbReference type="ARBA" id="ARBA00022801"/>
    </source>
</evidence>
<dbReference type="InterPro" id="IPR001878">
    <property type="entry name" value="Znf_CCHC"/>
</dbReference>
<keyword evidence="9" id="KW-0808">Transferase</keyword>
<keyword evidence="3" id="KW-0064">Aspartyl protease</keyword>
<evidence type="ECO:0000256" key="3">
    <source>
        <dbReference type="ARBA" id="ARBA00022750"/>
    </source>
</evidence>
<reference evidence="9" key="2">
    <citation type="submission" date="2022-01" db="EMBL/GenBank/DDBJ databases">
        <authorList>
            <person name="Yamashiro T."/>
            <person name="Shiraishi A."/>
            <person name="Satake H."/>
            <person name="Nakayama K."/>
        </authorList>
    </citation>
    <scope>NUCLEOTIDE SEQUENCE</scope>
</reference>
<dbReference type="SMART" id="SM00343">
    <property type="entry name" value="ZnF_C2HC"/>
    <property type="match status" value="2"/>
</dbReference>
<dbReference type="PROSITE" id="PS50158">
    <property type="entry name" value="ZF_CCHC"/>
    <property type="match status" value="2"/>
</dbReference>
<protein>
    <submittedName>
        <fullName evidence="9">RNA-directed DNA polymerase</fullName>
    </submittedName>
</protein>
<keyword evidence="5" id="KW-0863">Zinc-finger</keyword>
<dbReference type="Pfam" id="PF25597">
    <property type="entry name" value="SH3_retrovirus"/>
    <property type="match status" value="1"/>
</dbReference>
<evidence type="ECO:0000256" key="5">
    <source>
        <dbReference type="PROSITE-ProRule" id="PRU00047"/>
    </source>
</evidence>
<dbReference type="Gene3D" id="4.10.60.10">
    <property type="entry name" value="Zinc finger, CCHC-type"/>
    <property type="match status" value="1"/>
</dbReference>
<dbReference type="InterPro" id="IPR039537">
    <property type="entry name" value="Retrotran_Ty1/copia-like"/>
</dbReference>
<dbReference type="Pfam" id="PF13976">
    <property type="entry name" value="gag_pre-integrs"/>
    <property type="match status" value="1"/>
</dbReference>
<feature type="domain" description="CCHC-type" evidence="7">
    <location>
        <begin position="135"/>
        <end position="149"/>
    </location>
</feature>
<evidence type="ECO:0000259" key="7">
    <source>
        <dbReference type="PROSITE" id="PS50158"/>
    </source>
</evidence>
<keyword evidence="9" id="KW-0695">RNA-directed DNA polymerase</keyword>